<keyword evidence="2" id="KW-1185">Reference proteome</keyword>
<proteinExistence type="predicted"/>
<dbReference type="AlphaFoldDB" id="A0A026WPS0"/>
<protein>
    <submittedName>
        <fullName evidence="1">Uncharacterized protein</fullName>
    </submittedName>
</protein>
<sequence>MSQRAAGNNDVSQIIKDITISPTRAKKFRASVTNAETKTVKKLTPSQALSSFVDADLSQKQYEIIQGANKNIYPCYSLLKKAKSQCYPKEESISITETNAEIKLQDLLDHTVSRLCTYLEEVLKNITKEERRNLELITKWGCDGSQQTEYKQKFQNDTDNDAYIFQSSLVPIRLISNTNGHKKIIWQNPLSSSSRYCRPIRIRFVHETKDIINEEVEYIRKPNTKLNKTEVSQTPMEFSLYIKHILLPTMVDGKVCNAATNTSFTMRCYICGETSKNFNNLAKKKEENPERFKFGLSILHMRIRVFEFLLHLSYKLPIKKWQARNDKDKKAISEKKRSIQKSFKEEMGLLVDIPKAGFGNTNDGNMSQRFVAEPEVSARITGLDVNLIRKFKVMLEAISSGFTIDVKKFSSYLTETAHLYVNLYDWHPMSPTIHKILIHGATVIFHALVPIGQLSEEAAEARNKHFRQYRQNFSRKFSRKACNRDILNRLLMNSDPFITSSQSRFKKKSKPFSSETLVLFCPEELA</sequence>
<evidence type="ECO:0000313" key="2">
    <source>
        <dbReference type="Proteomes" id="UP000053097"/>
    </source>
</evidence>
<evidence type="ECO:0000313" key="1">
    <source>
        <dbReference type="EMBL" id="EZA57978.1"/>
    </source>
</evidence>
<gene>
    <name evidence="1" type="ORF">X777_02025</name>
</gene>
<dbReference type="Proteomes" id="UP000053097">
    <property type="component" value="Unassembled WGS sequence"/>
</dbReference>
<name>A0A026WPS0_OOCBI</name>
<dbReference type="OrthoDB" id="7700296at2759"/>
<dbReference type="EMBL" id="KK107137">
    <property type="protein sequence ID" value="EZA57978.1"/>
    <property type="molecule type" value="Genomic_DNA"/>
</dbReference>
<organism evidence="1 2">
    <name type="scientific">Ooceraea biroi</name>
    <name type="common">Clonal raider ant</name>
    <name type="synonym">Cerapachys biroi</name>
    <dbReference type="NCBI Taxonomy" id="2015173"/>
    <lineage>
        <taxon>Eukaryota</taxon>
        <taxon>Metazoa</taxon>
        <taxon>Ecdysozoa</taxon>
        <taxon>Arthropoda</taxon>
        <taxon>Hexapoda</taxon>
        <taxon>Insecta</taxon>
        <taxon>Pterygota</taxon>
        <taxon>Neoptera</taxon>
        <taxon>Endopterygota</taxon>
        <taxon>Hymenoptera</taxon>
        <taxon>Apocrita</taxon>
        <taxon>Aculeata</taxon>
        <taxon>Formicoidea</taxon>
        <taxon>Formicidae</taxon>
        <taxon>Dorylinae</taxon>
        <taxon>Ooceraea</taxon>
    </lineage>
</organism>
<reference evidence="1 2" key="1">
    <citation type="journal article" date="2014" name="Curr. Biol.">
        <title>The genome of the clonal raider ant Cerapachys biroi.</title>
        <authorList>
            <person name="Oxley P.R."/>
            <person name="Ji L."/>
            <person name="Fetter-Pruneda I."/>
            <person name="McKenzie S.K."/>
            <person name="Li C."/>
            <person name="Hu H."/>
            <person name="Zhang G."/>
            <person name="Kronauer D.J."/>
        </authorList>
    </citation>
    <scope>NUCLEOTIDE SEQUENCE [LARGE SCALE GENOMIC DNA]</scope>
</reference>
<accession>A0A026WPS0</accession>
<dbReference type="OMA" id="LHAHIRF"/>